<dbReference type="Proteomes" id="UP001157034">
    <property type="component" value="Unassembled WGS sequence"/>
</dbReference>
<proteinExistence type="predicted"/>
<evidence type="ECO:0000313" key="3">
    <source>
        <dbReference type="Proteomes" id="UP001157034"/>
    </source>
</evidence>
<protein>
    <submittedName>
        <fullName evidence="2">Uncharacterized protein</fullName>
    </submittedName>
</protein>
<accession>A0ABQ6K899</accession>
<feature type="region of interest" description="Disordered" evidence="1">
    <location>
        <begin position="20"/>
        <end position="52"/>
    </location>
</feature>
<organism evidence="2 3">
    <name type="scientific">Pseudolysinimonas kribbensis</name>
    <dbReference type="NCBI Taxonomy" id="433641"/>
    <lineage>
        <taxon>Bacteria</taxon>
        <taxon>Bacillati</taxon>
        <taxon>Actinomycetota</taxon>
        <taxon>Actinomycetes</taxon>
        <taxon>Micrococcales</taxon>
        <taxon>Microbacteriaceae</taxon>
        <taxon>Pseudolysinimonas</taxon>
    </lineage>
</organism>
<keyword evidence="3" id="KW-1185">Reference proteome</keyword>
<gene>
    <name evidence="2" type="ORF">GCM10025881_26490</name>
</gene>
<dbReference type="EMBL" id="BSVB01000001">
    <property type="protein sequence ID" value="GMA95825.1"/>
    <property type="molecule type" value="Genomic_DNA"/>
</dbReference>
<reference evidence="3" key="1">
    <citation type="journal article" date="2019" name="Int. J. Syst. Evol. Microbiol.">
        <title>The Global Catalogue of Microorganisms (GCM) 10K type strain sequencing project: providing services to taxonomists for standard genome sequencing and annotation.</title>
        <authorList>
            <consortium name="The Broad Institute Genomics Platform"/>
            <consortium name="The Broad Institute Genome Sequencing Center for Infectious Disease"/>
            <person name="Wu L."/>
            <person name="Ma J."/>
        </authorList>
    </citation>
    <scope>NUCLEOTIDE SEQUENCE [LARGE SCALE GENOMIC DNA]</scope>
    <source>
        <strain evidence="3">NBRC 108894</strain>
    </source>
</reference>
<sequence length="153" mass="16516">MDALSRDVAVDERLGQALRHDRGCLELRQAQRDREGARPVRTEADPAGDPPELVARALDEQALRLQARAHRRPGGGDLVLVVLPQHVERAYDRGTASVEGSSNPPSRNVTPPRAAALAIRTRSGSISIPTTSTSGRSFASRSRSSRVVVAERP</sequence>
<feature type="compositionally biased region" description="Basic and acidic residues" evidence="1">
    <location>
        <begin position="20"/>
        <end position="44"/>
    </location>
</feature>
<feature type="compositionally biased region" description="Polar residues" evidence="1">
    <location>
        <begin position="98"/>
        <end position="109"/>
    </location>
</feature>
<name>A0ABQ6K899_9MICO</name>
<evidence type="ECO:0000313" key="2">
    <source>
        <dbReference type="EMBL" id="GMA95825.1"/>
    </source>
</evidence>
<feature type="region of interest" description="Disordered" evidence="1">
    <location>
        <begin position="92"/>
        <end position="153"/>
    </location>
</feature>
<evidence type="ECO:0000256" key="1">
    <source>
        <dbReference type="SAM" id="MobiDB-lite"/>
    </source>
</evidence>
<comment type="caution">
    <text evidence="2">The sequence shown here is derived from an EMBL/GenBank/DDBJ whole genome shotgun (WGS) entry which is preliminary data.</text>
</comment>
<feature type="compositionally biased region" description="Low complexity" evidence="1">
    <location>
        <begin position="119"/>
        <end position="153"/>
    </location>
</feature>